<dbReference type="SUPFAM" id="SSF47807">
    <property type="entry name" value="5' to 3' exonuclease, C-terminal subdomain"/>
    <property type="match status" value="1"/>
</dbReference>
<dbReference type="InterPro" id="IPR011333">
    <property type="entry name" value="SKP1/BTB/POZ_sf"/>
</dbReference>
<name>A0A6A6BER8_9PEZI</name>
<dbReference type="PANTHER" id="PTHR11081:SF75">
    <property type="entry name" value="ENDONUCLEASE, PUTATIVE (AFU_ORTHOLOGUE AFUA_3G13260)-RELATED"/>
    <property type="match status" value="1"/>
</dbReference>
<proteinExistence type="predicted"/>
<keyword evidence="4" id="KW-1185">Reference proteome</keyword>
<dbReference type="Gene3D" id="3.30.710.10">
    <property type="entry name" value="Potassium Channel Kv1.1, Chain A"/>
    <property type="match status" value="1"/>
</dbReference>
<dbReference type="SUPFAM" id="SSF88723">
    <property type="entry name" value="PIN domain-like"/>
    <property type="match status" value="1"/>
</dbReference>
<evidence type="ECO:0000259" key="2">
    <source>
        <dbReference type="PROSITE" id="PS50097"/>
    </source>
</evidence>
<evidence type="ECO:0000256" key="1">
    <source>
        <dbReference type="SAM" id="MobiDB-lite"/>
    </source>
</evidence>
<feature type="region of interest" description="Disordered" evidence="1">
    <location>
        <begin position="757"/>
        <end position="825"/>
    </location>
</feature>
<dbReference type="InterPro" id="IPR006086">
    <property type="entry name" value="XPG-I_dom"/>
</dbReference>
<dbReference type="InterPro" id="IPR036279">
    <property type="entry name" value="5-3_exonuclease_C_sf"/>
</dbReference>
<dbReference type="Gene3D" id="3.40.50.1010">
    <property type="entry name" value="5'-nuclease"/>
    <property type="match status" value="1"/>
</dbReference>
<dbReference type="OrthoDB" id="3939633at2759"/>
<dbReference type="CDD" id="cd09870">
    <property type="entry name" value="PIN_YEN1"/>
    <property type="match status" value="1"/>
</dbReference>
<dbReference type="AlphaFoldDB" id="A0A6A6BER8"/>
<dbReference type="GO" id="GO:0017108">
    <property type="term" value="F:5'-flap endonuclease activity"/>
    <property type="evidence" value="ECO:0007669"/>
    <property type="project" value="TreeGrafter"/>
</dbReference>
<gene>
    <name evidence="3" type="ORF">K452DRAFT_318814</name>
</gene>
<dbReference type="RefSeq" id="XP_033397595.1">
    <property type="nucleotide sequence ID" value="XM_033544186.1"/>
</dbReference>
<dbReference type="Pfam" id="PF00651">
    <property type="entry name" value="BTB"/>
    <property type="match status" value="1"/>
</dbReference>
<dbReference type="Proteomes" id="UP000799438">
    <property type="component" value="Unassembled WGS sequence"/>
</dbReference>
<sequence length="851" mass="95416">MRPKPNPDYYHCLSVCPHAEKLNAFPPFRDYGQMVAVTVGDPKVKFQVHEGLIVGQSRYFRSAFDGGFQEASTKTIHISEVSVEVVEAFLNWLYTRRLPEIATEATQADQDDQFDLLCELYIFADARFIVALKNATIDALCDSFARFWTFPWSAVKMSYENTAYRSSPLRKFMADMAAQSLGELRVNLDAHRDWFRKIPDFLIDLTIHLSTTEDEDTFGDRRSQCLWDEVRKITPGETVTLAQLGTECVKTKGRPFRVAVDTPMEIFKYKWSTANAKEYGGMNHPVRNFFFRITHLLTAGVEPVFVYDGPGKPQMKRGKASSYTPSFIGTVLAAAASSMRTKEDIEMEYGLSHVIRLTKDLLDYFGIPWLEAPGEAEAQCAQLEKEGIVDAIITKDVEKRSRHVITACNYRMEAIKNGTNGLSREDLILIAVMGGGDYGGSIPGFGPQIAIQAAKAGYGRKLCEIAESEDNVPQKLTAWKRQLTEELRTNYRGKFEKENATVAGNIPSNFPNPKIVNYYLKPAVSSPGQLDRLRATLRWDKEVDVTGPRKWTYTYVDWKGKDFGRKFVEKIAPALIAKKLLIRAGDNVQEGNRAPFSRILDTREDACKGYPPEACVEYDPLSIVGINLSAEPYMRLTHSFGVKRVYNPFKPQNKWVLAHLIERGAPQEYQDWKRQKPKNAASSKPKKSAGSKPKKAAGPKPKGISNTDLEKTARLNSGAGGFEESDLKGQNSDRALTKSLSKKMQVSGESGAAAFLGSSCLTTTQPMKRGPDRPRKHPQLGENGAGTEPLAKRKRGRPRKDASLKMPMIEEPSGVEPPQKKACRHQPQALARLESDDEDEIIYMGSRRRYE</sequence>
<dbReference type="SUPFAM" id="SSF54695">
    <property type="entry name" value="POZ domain"/>
    <property type="match status" value="1"/>
</dbReference>
<dbReference type="GeneID" id="54301682"/>
<dbReference type="EMBL" id="ML995486">
    <property type="protein sequence ID" value="KAF2141883.1"/>
    <property type="molecule type" value="Genomic_DNA"/>
</dbReference>
<dbReference type="GO" id="GO:0006281">
    <property type="term" value="P:DNA repair"/>
    <property type="evidence" value="ECO:0007669"/>
    <property type="project" value="UniProtKB-ARBA"/>
</dbReference>
<dbReference type="PRINTS" id="PR00853">
    <property type="entry name" value="XPGRADSUPER"/>
</dbReference>
<dbReference type="InterPro" id="IPR000210">
    <property type="entry name" value="BTB/POZ_dom"/>
</dbReference>
<dbReference type="InterPro" id="IPR029060">
    <property type="entry name" value="PIN-like_dom_sf"/>
</dbReference>
<organism evidence="3 4">
    <name type="scientific">Aplosporella prunicola CBS 121167</name>
    <dbReference type="NCBI Taxonomy" id="1176127"/>
    <lineage>
        <taxon>Eukaryota</taxon>
        <taxon>Fungi</taxon>
        <taxon>Dikarya</taxon>
        <taxon>Ascomycota</taxon>
        <taxon>Pezizomycotina</taxon>
        <taxon>Dothideomycetes</taxon>
        <taxon>Dothideomycetes incertae sedis</taxon>
        <taxon>Botryosphaeriales</taxon>
        <taxon>Aplosporellaceae</taxon>
        <taxon>Aplosporella</taxon>
    </lineage>
</organism>
<dbReference type="InterPro" id="IPR006084">
    <property type="entry name" value="XPG/Rad2"/>
</dbReference>
<feature type="domain" description="BTB" evidence="2">
    <location>
        <begin position="33"/>
        <end position="98"/>
    </location>
</feature>
<feature type="region of interest" description="Disordered" evidence="1">
    <location>
        <begin position="668"/>
        <end position="710"/>
    </location>
</feature>
<evidence type="ECO:0000313" key="4">
    <source>
        <dbReference type="Proteomes" id="UP000799438"/>
    </source>
</evidence>
<protein>
    <recommendedName>
        <fullName evidence="2">BTB domain-containing protein</fullName>
    </recommendedName>
</protein>
<feature type="compositionally biased region" description="Basic residues" evidence="1">
    <location>
        <begin position="684"/>
        <end position="697"/>
    </location>
</feature>
<dbReference type="CDD" id="cd18186">
    <property type="entry name" value="BTB_POZ_ZBTB_KLHL-like"/>
    <property type="match status" value="1"/>
</dbReference>
<accession>A0A6A6BER8</accession>
<dbReference type="PROSITE" id="PS50097">
    <property type="entry name" value="BTB"/>
    <property type="match status" value="1"/>
</dbReference>
<dbReference type="Pfam" id="PF00867">
    <property type="entry name" value="XPG_I"/>
    <property type="match status" value="1"/>
</dbReference>
<dbReference type="SMART" id="SM00484">
    <property type="entry name" value="XPGI"/>
    <property type="match status" value="1"/>
</dbReference>
<evidence type="ECO:0000313" key="3">
    <source>
        <dbReference type="EMBL" id="KAF2141883.1"/>
    </source>
</evidence>
<dbReference type="PANTHER" id="PTHR11081">
    <property type="entry name" value="FLAP ENDONUCLEASE FAMILY MEMBER"/>
    <property type="match status" value="1"/>
</dbReference>
<reference evidence="3" key="1">
    <citation type="journal article" date="2020" name="Stud. Mycol.">
        <title>101 Dothideomycetes genomes: a test case for predicting lifestyles and emergence of pathogens.</title>
        <authorList>
            <person name="Haridas S."/>
            <person name="Albert R."/>
            <person name="Binder M."/>
            <person name="Bloem J."/>
            <person name="Labutti K."/>
            <person name="Salamov A."/>
            <person name="Andreopoulos B."/>
            <person name="Baker S."/>
            <person name="Barry K."/>
            <person name="Bills G."/>
            <person name="Bluhm B."/>
            <person name="Cannon C."/>
            <person name="Castanera R."/>
            <person name="Culley D."/>
            <person name="Daum C."/>
            <person name="Ezra D."/>
            <person name="Gonzalez J."/>
            <person name="Henrissat B."/>
            <person name="Kuo A."/>
            <person name="Liang C."/>
            <person name="Lipzen A."/>
            <person name="Lutzoni F."/>
            <person name="Magnuson J."/>
            <person name="Mondo S."/>
            <person name="Nolan M."/>
            <person name="Ohm R."/>
            <person name="Pangilinan J."/>
            <person name="Park H.-J."/>
            <person name="Ramirez L."/>
            <person name="Alfaro M."/>
            <person name="Sun H."/>
            <person name="Tritt A."/>
            <person name="Yoshinaga Y."/>
            <person name="Zwiers L.-H."/>
            <person name="Turgeon B."/>
            <person name="Goodwin S."/>
            <person name="Spatafora J."/>
            <person name="Crous P."/>
            <person name="Grigoriev I."/>
        </authorList>
    </citation>
    <scope>NUCLEOTIDE SEQUENCE</scope>
    <source>
        <strain evidence="3">CBS 121167</strain>
    </source>
</reference>